<dbReference type="GO" id="GO:0006397">
    <property type="term" value="P:mRNA processing"/>
    <property type="evidence" value="ECO:0007669"/>
    <property type="project" value="UniProtKB-KW"/>
</dbReference>
<feature type="domain" description="RRM" evidence="10">
    <location>
        <begin position="136"/>
        <end position="213"/>
    </location>
</feature>
<dbReference type="PANTHER" id="PTHR48033">
    <property type="entry name" value="RNA-BINDING (RRM/RBD/RNP MOTIFS) FAMILY PROTEIN"/>
    <property type="match status" value="1"/>
</dbReference>
<evidence type="ECO:0000256" key="2">
    <source>
        <dbReference type="ARBA" id="ARBA00022664"/>
    </source>
</evidence>
<dbReference type="GO" id="GO:0010468">
    <property type="term" value="P:regulation of gene expression"/>
    <property type="evidence" value="ECO:0007669"/>
    <property type="project" value="TreeGrafter"/>
</dbReference>
<comment type="subcellular location">
    <subcellularLocation>
        <location evidence="1">Nucleus</location>
    </subcellularLocation>
</comment>
<keyword evidence="2" id="KW-0507">mRNA processing</keyword>
<dbReference type="Pfam" id="PF18694">
    <property type="entry name" value="TDP-43_N"/>
    <property type="match status" value="1"/>
</dbReference>
<evidence type="ECO:0000259" key="10">
    <source>
        <dbReference type="PROSITE" id="PS50102"/>
    </source>
</evidence>
<dbReference type="CDD" id="cd19609">
    <property type="entry name" value="NTD_TDP-43"/>
    <property type="match status" value="1"/>
</dbReference>
<keyword evidence="12" id="KW-1185">Reference proteome</keyword>
<keyword evidence="6" id="KW-0508">mRNA splicing</keyword>
<dbReference type="InterPro" id="IPR000504">
    <property type="entry name" value="RRM_dom"/>
</dbReference>
<reference evidence="11 12" key="1">
    <citation type="journal article" date="2023" name="BMC Biol.">
        <title>The compact genome of the sponge Oopsacas minuta (Hexactinellida) is lacking key metazoan core genes.</title>
        <authorList>
            <person name="Santini S."/>
            <person name="Schenkelaars Q."/>
            <person name="Jourda C."/>
            <person name="Duchesne M."/>
            <person name="Belahbib H."/>
            <person name="Rocher C."/>
            <person name="Selva M."/>
            <person name="Riesgo A."/>
            <person name="Vervoort M."/>
            <person name="Leys S.P."/>
            <person name="Kodjabachian L."/>
            <person name="Le Bivic A."/>
            <person name="Borchiellini C."/>
            <person name="Claverie J.M."/>
            <person name="Renard E."/>
        </authorList>
    </citation>
    <scope>NUCLEOTIDE SEQUENCE [LARGE SCALE GENOMIC DNA]</scope>
    <source>
        <strain evidence="11">SPO-2</strain>
    </source>
</reference>
<dbReference type="GO" id="GO:0000785">
    <property type="term" value="C:chromatin"/>
    <property type="evidence" value="ECO:0007669"/>
    <property type="project" value="TreeGrafter"/>
</dbReference>
<dbReference type="EMBL" id="JAKMXF010000354">
    <property type="protein sequence ID" value="KAI6646700.1"/>
    <property type="molecule type" value="Genomic_DNA"/>
</dbReference>
<evidence type="ECO:0000313" key="12">
    <source>
        <dbReference type="Proteomes" id="UP001165289"/>
    </source>
</evidence>
<keyword evidence="8" id="KW-0694">RNA-binding</keyword>
<feature type="compositionally biased region" description="Low complexity" evidence="9">
    <location>
        <begin position="369"/>
        <end position="384"/>
    </location>
</feature>
<dbReference type="Proteomes" id="UP001165289">
    <property type="component" value="Unassembled WGS sequence"/>
</dbReference>
<dbReference type="GO" id="GO:0003723">
    <property type="term" value="F:RNA binding"/>
    <property type="evidence" value="ECO:0007669"/>
    <property type="project" value="UniProtKB-UniRule"/>
</dbReference>
<accession>A0AAV7JDZ9</accession>
<keyword evidence="7" id="KW-0539">Nucleus</keyword>
<keyword evidence="3" id="KW-0677">Repeat</keyword>
<dbReference type="Gene3D" id="3.30.70.330">
    <property type="match status" value="2"/>
</dbReference>
<dbReference type="Pfam" id="PF00076">
    <property type="entry name" value="RRM_1"/>
    <property type="match status" value="2"/>
</dbReference>
<dbReference type="GO" id="GO:0005654">
    <property type="term" value="C:nucleoplasm"/>
    <property type="evidence" value="ECO:0007669"/>
    <property type="project" value="TreeGrafter"/>
</dbReference>
<sequence>MSVFIKVSAYQVEDHHDVIELPLEEDSTLLLSTIHAQFPQATGLKYLHPDSGVWRGVRLVDGVLSPSSEGWGDITFVAVFPESAGMNSNMGDSNKRKLESGSQESELDRAPKNPRHGLGRSSREASPFAEMCNSPYDLIVLGIPYKAMEEDMKEYFEQFGDLELCELKRNAKTNESRGFGFIRFITSSDRESVLARPEHYLLGRLIEVKVPRKSEDLPRKVFVGQLPHEPERSELATQFEKYGNIIDVYVPKPFRGFGFVTFQTGEEAQRALLGGAELNGNILNVTCANPKPSQDRIQRWKVSREQQQNPIYVTGPSYPPAASYPQENSRIIYRGYPFDFNFQPKLPSAIMRYTPHPNPHRESHNTHNYGYAQSPSPAASYSSPHGATKYSVLGHQQALPQYW</sequence>
<evidence type="ECO:0000256" key="9">
    <source>
        <dbReference type="SAM" id="MobiDB-lite"/>
    </source>
</evidence>
<keyword evidence="11" id="KW-0238">DNA-binding</keyword>
<evidence type="ECO:0000256" key="1">
    <source>
        <dbReference type="ARBA" id="ARBA00004123"/>
    </source>
</evidence>
<dbReference type="InterPro" id="IPR041105">
    <property type="entry name" value="TDP-43_N"/>
</dbReference>
<comment type="caution">
    <text evidence="11">The sequence shown here is derived from an EMBL/GenBank/DDBJ whole genome shotgun (WGS) entry which is preliminary data.</text>
</comment>
<evidence type="ECO:0000256" key="8">
    <source>
        <dbReference type="PROSITE-ProRule" id="PRU00176"/>
    </source>
</evidence>
<protein>
    <submittedName>
        <fullName evidence="11">TAR DNA-binding protein 43-like</fullName>
    </submittedName>
</protein>
<feature type="region of interest" description="Disordered" evidence="9">
    <location>
        <begin position="87"/>
        <end position="125"/>
    </location>
</feature>
<organism evidence="11 12">
    <name type="scientific">Oopsacas minuta</name>
    <dbReference type="NCBI Taxonomy" id="111878"/>
    <lineage>
        <taxon>Eukaryota</taxon>
        <taxon>Metazoa</taxon>
        <taxon>Porifera</taxon>
        <taxon>Hexactinellida</taxon>
        <taxon>Hexasterophora</taxon>
        <taxon>Lyssacinosida</taxon>
        <taxon>Leucopsacidae</taxon>
        <taxon>Oopsacas</taxon>
    </lineage>
</organism>
<evidence type="ECO:0000313" key="11">
    <source>
        <dbReference type="EMBL" id="KAI6646700.1"/>
    </source>
</evidence>
<gene>
    <name evidence="11" type="ORF">LOD99_12821</name>
</gene>
<dbReference type="AlphaFoldDB" id="A0AAV7JDZ9"/>
<evidence type="ECO:0000256" key="6">
    <source>
        <dbReference type="ARBA" id="ARBA00023187"/>
    </source>
</evidence>
<dbReference type="PANTHER" id="PTHR48033:SF9">
    <property type="entry name" value="TAR DNA-BINDING PROTEIN 43"/>
    <property type="match status" value="1"/>
</dbReference>
<dbReference type="InterPro" id="IPR012677">
    <property type="entry name" value="Nucleotide-bd_a/b_plait_sf"/>
</dbReference>
<dbReference type="PROSITE" id="PS50102">
    <property type="entry name" value="RRM"/>
    <property type="match status" value="2"/>
</dbReference>
<evidence type="ECO:0000256" key="3">
    <source>
        <dbReference type="ARBA" id="ARBA00022737"/>
    </source>
</evidence>
<dbReference type="SMART" id="SM00360">
    <property type="entry name" value="RRM"/>
    <property type="match status" value="2"/>
</dbReference>
<feature type="domain" description="RRM" evidence="10">
    <location>
        <begin position="219"/>
        <end position="290"/>
    </location>
</feature>
<keyword evidence="5" id="KW-0804">Transcription</keyword>
<proteinExistence type="predicted"/>
<dbReference type="SUPFAM" id="SSF54928">
    <property type="entry name" value="RNA-binding domain, RBD"/>
    <property type="match status" value="2"/>
</dbReference>
<name>A0AAV7JDZ9_9METZ</name>
<evidence type="ECO:0000256" key="7">
    <source>
        <dbReference type="ARBA" id="ARBA00023242"/>
    </source>
</evidence>
<evidence type="ECO:0000256" key="5">
    <source>
        <dbReference type="ARBA" id="ARBA00023163"/>
    </source>
</evidence>
<dbReference type="GO" id="GO:0003677">
    <property type="term" value="F:DNA binding"/>
    <property type="evidence" value="ECO:0007669"/>
    <property type="project" value="UniProtKB-KW"/>
</dbReference>
<keyword evidence="4" id="KW-0805">Transcription regulation</keyword>
<dbReference type="InterPro" id="IPR035979">
    <property type="entry name" value="RBD_domain_sf"/>
</dbReference>
<dbReference type="GO" id="GO:0008380">
    <property type="term" value="P:RNA splicing"/>
    <property type="evidence" value="ECO:0007669"/>
    <property type="project" value="UniProtKB-KW"/>
</dbReference>
<feature type="region of interest" description="Disordered" evidence="9">
    <location>
        <begin position="356"/>
        <end position="386"/>
    </location>
</feature>
<evidence type="ECO:0000256" key="4">
    <source>
        <dbReference type="ARBA" id="ARBA00023015"/>
    </source>
</evidence>